<comment type="caution">
    <text evidence="1">Lacks conserved residue(s) required for the propagation of feature annotation.</text>
</comment>
<comment type="caution">
    <text evidence="4">The sequence shown here is derived from an EMBL/GenBank/DDBJ whole genome shotgun (WGS) entry which is preliminary data.</text>
</comment>
<dbReference type="SMART" id="SM00448">
    <property type="entry name" value="REC"/>
    <property type="match status" value="1"/>
</dbReference>
<dbReference type="RefSeq" id="WP_068608461.1">
    <property type="nucleotide sequence ID" value="NZ_LZDH01000056.1"/>
</dbReference>
<dbReference type="InterPro" id="IPR011990">
    <property type="entry name" value="TPR-like_helical_dom_sf"/>
</dbReference>
<dbReference type="EMBL" id="LZDH01000056">
    <property type="protein sequence ID" value="OBS30226.1"/>
    <property type="molecule type" value="Genomic_DNA"/>
</dbReference>
<sequence length="548" mass="60706">MSLMDLYGATALVIDGNPTSRSILVSQLREMGARTVAQSPRITDARRQLEFRTFDVVVCEQHFPNDTGTGQALLDDLRRAGLLPFATVFIMVTAEAAYSKVAEAAESALDSYLLKPFTASQLAQRIGQARHRKTVLKDIFEAVEGGRYERAAELCLRRFQQRDDYWLYAARVGAELLLRLERYDEAQRLYEAVVEAKAMPWAKLGVARAQLEAGQSQKASQTLQGLINGEPGYADAYDVMGRAQIELGNFDAALAAYRMATDLTPSSISRLQRHGMLAHYCGQGALAEELLARSVRLGLDSKMFDAQSLVLLGFMRFEAGDRKGLQRYLDDALRMVERHPKSLRLRRLAQVLEIALLLHDAQVARVLSEVRAMMATITEADFDFEAACNLTTLLAYLAQRAIQIDEVEERLTVLGRRFCTSKALTALLAQAANAHPPYAERLSTLHNEVLGIVEHAMRQSLAGNPRAAVLELIEQGRATCNAKIIESAWGVLKRYESRIDDAAALADVIQPLRERYQSYANKSVIGDKAARQAGGVSLRVMDVKTVEG</sequence>
<dbReference type="GO" id="GO:0000160">
    <property type="term" value="P:phosphorelay signal transduction system"/>
    <property type="evidence" value="ECO:0007669"/>
    <property type="project" value="InterPro"/>
</dbReference>
<dbReference type="InterPro" id="IPR001789">
    <property type="entry name" value="Sig_transdc_resp-reg_receiver"/>
</dbReference>
<dbReference type="PROSITE" id="PS50110">
    <property type="entry name" value="RESPONSE_REGULATORY"/>
    <property type="match status" value="1"/>
</dbReference>
<feature type="repeat" description="TPR" evidence="2">
    <location>
        <begin position="234"/>
        <end position="267"/>
    </location>
</feature>
<evidence type="ECO:0000313" key="4">
    <source>
        <dbReference type="EMBL" id="OBS30226.1"/>
    </source>
</evidence>
<dbReference type="Gene3D" id="1.25.40.10">
    <property type="entry name" value="Tetratricopeptide repeat domain"/>
    <property type="match status" value="1"/>
</dbReference>
<dbReference type="Gene3D" id="3.40.50.2300">
    <property type="match status" value="1"/>
</dbReference>
<keyword evidence="2" id="KW-0802">TPR repeat</keyword>
<dbReference type="InterPro" id="IPR019734">
    <property type="entry name" value="TPR_rpt"/>
</dbReference>
<dbReference type="STRING" id="1101373.A9O67_04020"/>
<dbReference type="InterPro" id="IPR011006">
    <property type="entry name" value="CheY-like_superfamily"/>
</dbReference>
<dbReference type="OrthoDB" id="7298659at2"/>
<name>A0A1A6DU73_9BURK</name>
<organism evidence="4 5">
    <name type="scientific">Tepidimonas fonticaldi</name>
    <dbReference type="NCBI Taxonomy" id="1101373"/>
    <lineage>
        <taxon>Bacteria</taxon>
        <taxon>Pseudomonadati</taxon>
        <taxon>Pseudomonadota</taxon>
        <taxon>Betaproteobacteria</taxon>
        <taxon>Burkholderiales</taxon>
        <taxon>Tepidimonas</taxon>
    </lineage>
</organism>
<evidence type="ECO:0000313" key="5">
    <source>
        <dbReference type="Proteomes" id="UP000091969"/>
    </source>
</evidence>
<dbReference type="SUPFAM" id="SSF52172">
    <property type="entry name" value="CheY-like"/>
    <property type="match status" value="1"/>
</dbReference>
<feature type="domain" description="Response regulatory" evidence="3">
    <location>
        <begin position="10"/>
        <end position="130"/>
    </location>
</feature>
<dbReference type="Pfam" id="PF00072">
    <property type="entry name" value="Response_reg"/>
    <property type="match status" value="1"/>
</dbReference>
<dbReference type="Pfam" id="PF14559">
    <property type="entry name" value="TPR_19"/>
    <property type="match status" value="1"/>
</dbReference>
<proteinExistence type="predicted"/>
<dbReference type="PROSITE" id="PS50005">
    <property type="entry name" value="TPR"/>
    <property type="match status" value="1"/>
</dbReference>
<gene>
    <name evidence="4" type="ORF">A9O67_04020</name>
</gene>
<dbReference type="SUPFAM" id="SSF48452">
    <property type="entry name" value="TPR-like"/>
    <property type="match status" value="1"/>
</dbReference>
<protein>
    <submittedName>
        <fullName evidence="4">Response regulator receiver protein</fullName>
    </submittedName>
</protein>
<keyword evidence="5" id="KW-1185">Reference proteome</keyword>
<dbReference type="Pfam" id="PF13181">
    <property type="entry name" value="TPR_8"/>
    <property type="match status" value="1"/>
</dbReference>
<evidence type="ECO:0000259" key="3">
    <source>
        <dbReference type="PROSITE" id="PS50110"/>
    </source>
</evidence>
<evidence type="ECO:0000256" key="2">
    <source>
        <dbReference type="PROSITE-ProRule" id="PRU00339"/>
    </source>
</evidence>
<dbReference type="AlphaFoldDB" id="A0A1A6DU73"/>
<reference evidence="4 5" key="1">
    <citation type="submission" date="2016-06" db="EMBL/GenBank/DDBJ databases">
        <title>Genome sequence of Tepidimonas fonticaldi PL17.</title>
        <authorList>
            <person name="Pinnaka A.K."/>
        </authorList>
    </citation>
    <scope>NUCLEOTIDE SEQUENCE [LARGE SCALE GENOMIC DNA]</scope>
    <source>
        <strain evidence="4 5">PL17</strain>
    </source>
</reference>
<evidence type="ECO:0000256" key="1">
    <source>
        <dbReference type="PROSITE-ProRule" id="PRU00169"/>
    </source>
</evidence>
<accession>A0A1A6DU73</accession>
<dbReference type="Proteomes" id="UP000091969">
    <property type="component" value="Unassembled WGS sequence"/>
</dbReference>